<evidence type="ECO:0000313" key="2">
    <source>
        <dbReference type="Proteomes" id="UP000693970"/>
    </source>
</evidence>
<comment type="caution">
    <text evidence="1">The sequence shown here is derived from an EMBL/GenBank/DDBJ whole genome shotgun (WGS) entry which is preliminary data.</text>
</comment>
<evidence type="ECO:0000313" key="1">
    <source>
        <dbReference type="EMBL" id="KAG7343496.1"/>
    </source>
</evidence>
<keyword evidence="2" id="KW-1185">Reference proteome</keyword>
<proteinExistence type="predicted"/>
<accession>A0A9K3PE82</accession>
<dbReference type="EMBL" id="JAGRRH010000024">
    <property type="protein sequence ID" value="KAG7343496.1"/>
    <property type="molecule type" value="Genomic_DNA"/>
</dbReference>
<protein>
    <submittedName>
        <fullName evidence="1">Uncharacterized protein</fullName>
    </submittedName>
</protein>
<organism evidence="1 2">
    <name type="scientific">Nitzschia inconspicua</name>
    <dbReference type="NCBI Taxonomy" id="303405"/>
    <lineage>
        <taxon>Eukaryota</taxon>
        <taxon>Sar</taxon>
        <taxon>Stramenopiles</taxon>
        <taxon>Ochrophyta</taxon>
        <taxon>Bacillariophyta</taxon>
        <taxon>Bacillariophyceae</taxon>
        <taxon>Bacillariophycidae</taxon>
        <taxon>Bacillariales</taxon>
        <taxon>Bacillariaceae</taxon>
        <taxon>Nitzschia</taxon>
    </lineage>
</organism>
<reference evidence="1" key="2">
    <citation type="submission" date="2021-04" db="EMBL/GenBank/DDBJ databases">
        <authorList>
            <person name="Podell S."/>
        </authorList>
    </citation>
    <scope>NUCLEOTIDE SEQUENCE</scope>
    <source>
        <strain evidence="1">Hildebrandi</strain>
    </source>
</reference>
<dbReference type="AlphaFoldDB" id="A0A9K3PE82"/>
<sequence length="277" mass="30829">MLHAGGRILVSATTARALQSICHQNNQGVSLYHEGRCAEAVHSLKEAMFASRTSVEQCLLGEAEDTTVVELGISLQILPSQTVQAIDCDSFIDPSVYSKPFEIEMNLLSNSEAPFEQQITRESVDGEPYLLFSTLSSILIFNFALTHHARAMSSTKRIGTGQRNFLSKARDLYCLAYKSLRGEDCEKLLDPVLLHLLVQAILNNLSRCYASLDDTENSMACCKLLLKSILLSQQDRYRNQRIISSHDDKNPNDQSIELFLKNTLFLILKDPGFAPAA</sequence>
<dbReference type="Proteomes" id="UP000693970">
    <property type="component" value="Unassembled WGS sequence"/>
</dbReference>
<gene>
    <name evidence="1" type="ORF">IV203_021441</name>
</gene>
<reference evidence="1" key="1">
    <citation type="journal article" date="2021" name="Sci. Rep.">
        <title>Diploid genomic architecture of Nitzschia inconspicua, an elite biomass production diatom.</title>
        <authorList>
            <person name="Oliver A."/>
            <person name="Podell S."/>
            <person name="Pinowska A."/>
            <person name="Traller J.C."/>
            <person name="Smith S.R."/>
            <person name="McClure R."/>
            <person name="Beliaev A."/>
            <person name="Bohutskyi P."/>
            <person name="Hill E.A."/>
            <person name="Rabines A."/>
            <person name="Zheng H."/>
            <person name="Allen L.Z."/>
            <person name="Kuo A."/>
            <person name="Grigoriev I.V."/>
            <person name="Allen A.E."/>
            <person name="Hazlebeck D."/>
            <person name="Allen E.E."/>
        </authorList>
    </citation>
    <scope>NUCLEOTIDE SEQUENCE</scope>
    <source>
        <strain evidence="1">Hildebrandi</strain>
    </source>
</reference>
<name>A0A9K3PE82_9STRA</name>